<dbReference type="Proteomes" id="UP000432715">
    <property type="component" value="Unassembled WGS sequence"/>
</dbReference>
<dbReference type="EC" id="3.5.1.28" evidence="4"/>
<dbReference type="SMART" id="SM00646">
    <property type="entry name" value="Ami_3"/>
    <property type="match status" value="1"/>
</dbReference>
<dbReference type="Gene3D" id="3.40.630.40">
    <property type="entry name" value="Zn-dependent exopeptidases"/>
    <property type="match status" value="1"/>
</dbReference>
<keyword evidence="1 4" id="KW-0378">Hydrolase</keyword>
<dbReference type="GO" id="GO:0009253">
    <property type="term" value="P:peptidoglycan catabolic process"/>
    <property type="evidence" value="ECO:0007669"/>
    <property type="project" value="InterPro"/>
</dbReference>
<dbReference type="InterPro" id="IPR014234">
    <property type="entry name" value="Spore_CwlD"/>
</dbReference>
<dbReference type="GO" id="GO:0030288">
    <property type="term" value="C:outer membrane-bounded periplasmic space"/>
    <property type="evidence" value="ECO:0007669"/>
    <property type="project" value="TreeGrafter"/>
</dbReference>
<dbReference type="OrthoDB" id="9806267at2"/>
<dbReference type="Pfam" id="PF01520">
    <property type="entry name" value="Amidase_3"/>
    <property type="match status" value="1"/>
</dbReference>
<dbReference type="AlphaFoldDB" id="A0A6I0F652"/>
<name>A0A6I0F652_9FIRM</name>
<dbReference type="InterPro" id="IPR050695">
    <property type="entry name" value="N-acetylmuramoyl_amidase_3"/>
</dbReference>
<evidence type="ECO:0000313" key="4">
    <source>
        <dbReference type="EMBL" id="KAB3535509.1"/>
    </source>
</evidence>
<reference evidence="4 5" key="1">
    <citation type="submission" date="2019-10" db="EMBL/GenBank/DDBJ databases">
        <title>Alkaliphilus serpentinus sp. nov. and Alkaliphilus pronyensis sp. nov., two novel anaerobic alkaliphilic species isolated from the serpentinized-hosted hydrothermal field of the Prony Bay (New Caledonia).</title>
        <authorList>
            <person name="Postec A."/>
        </authorList>
    </citation>
    <scope>NUCLEOTIDE SEQUENCE [LARGE SCALE GENOMIC DNA]</scope>
    <source>
        <strain evidence="4 5">LacV</strain>
    </source>
</reference>
<dbReference type="EMBL" id="WBZC01000018">
    <property type="protein sequence ID" value="KAB3535509.1"/>
    <property type="molecule type" value="Genomic_DNA"/>
</dbReference>
<evidence type="ECO:0000313" key="5">
    <source>
        <dbReference type="Proteomes" id="UP000432715"/>
    </source>
</evidence>
<protein>
    <submittedName>
        <fullName evidence="4">N-acetylmuramoyl-L-alanine amidase CwlD</fullName>
        <ecNumber evidence="4">3.5.1.28</ecNumber>
    </submittedName>
</protein>
<keyword evidence="2" id="KW-0472">Membrane</keyword>
<proteinExistence type="predicted"/>
<dbReference type="PANTHER" id="PTHR30404:SF0">
    <property type="entry name" value="N-ACETYLMURAMOYL-L-ALANINE AMIDASE AMIC"/>
    <property type="match status" value="1"/>
</dbReference>
<evidence type="ECO:0000256" key="1">
    <source>
        <dbReference type="ARBA" id="ARBA00022801"/>
    </source>
</evidence>
<sequence>MKLIVIKKTSLYITSLIIIAILVLIIATSWHKSITTFNRLPSTTKTIVIDPGHGGIDPGAVGRSGVVEKDINLAIAKYLREYLEQSGSYVIMTRETDTGLYSQSGSIRNKKNEDLRNRKDIVRNSKGDIFIIIHLNSFPQRQYYGAQSFYASDNPQGKMLAKIIQEEFKNILDENNKRVALPKDNIYLLRGLEIPTVLLECGFLSNSTEEKKLADKNYQKKIAWSIYVGIQRYFAEEYNTNVD</sequence>
<dbReference type="CDD" id="cd02696">
    <property type="entry name" value="MurNAc-LAA"/>
    <property type="match status" value="1"/>
</dbReference>
<feature type="transmembrane region" description="Helical" evidence="2">
    <location>
        <begin position="12"/>
        <end position="30"/>
    </location>
</feature>
<feature type="domain" description="MurNAc-LAA" evidence="3">
    <location>
        <begin position="119"/>
        <end position="231"/>
    </location>
</feature>
<dbReference type="NCBIfam" id="TIGR02883">
    <property type="entry name" value="spore_cwlD"/>
    <property type="match status" value="1"/>
</dbReference>
<dbReference type="PANTHER" id="PTHR30404">
    <property type="entry name" value="N-ACETYLMURAMOYL-L-ALANINE AMIDASE"/>
    <property type="match status" value="1"/>
</dbReference>
<dbReference type="GO" id="GO:0008745">
    <property type="term" value="F:N-acetylmuramoyl-L-alanine amidase activity"/>
    <property type="evidence" value="ECO:0007669"/>
    <property type="project" value="UniProtKB-EC"/>
</dbReference>
<keyword evidence="2" id="KW-0812">Transmembrane</keyword>
<dbReference type="InterPro" id="IPR002508">
    <property type="entry name" value="MurNAc-LAA_cat"/>
</dbReference>
<evidence type="ECO:0000256" key="2">
    <source>
        <dbReference type="SAM" id="Phobius"/>
    </source>
</evidence>
<organism evidence="4 5">
    <name type="scientific">Alkaliphilus pronyensis</name>
    <dbReference type="NCBI Taxonomy" id="1482732"/>
    <lineage>
        <taxon>Bacteria</taxon>
        <taxon>Bacillati</taxon>
        <taxon>Bacillota</taxon>
        <taxon>Clostridia</taxon>
        <taxon>Peptostreptococcales</taxon>
        <taxon>Natronincolaceae</taxon>
        <taxon>Alkaliphilus</taxon>
    </lineage>
</organism>
<keyword evidence="5" id="KW-1185">Reference proteome</keyword>
<gene>
    <name evidence="4" type="primary">cwlD</name>
    <name evidence="4" type="ORF">F8154_06085</name>
</gene>
<dbReference type="SUPFAM" id="SSF53187">
    <property type="entry name" value="Zn-dependent exopeptidases"/>
    <property type="match status" value="1"/>
</dbReference>
<accession>A0A6I0F652</accession>
<comment type="caution">
    <text evidence="4">The sequence shown here is derived from an EMBL/GenBank/DDBJ whole genome shotgun (WGS) entry which is preliminary data.</text>
</comment>
<keyword evidence="2" id="KW-1133">Transmembrane helix</keyword>
<dbReference type="RefSeq" id="WP_151860717.1">
    <property type="nucleotide sequence ID" value="NZ_WBZC01000018.1"/>
</dbReference>
<evidence type="ECO:0000259" key="3">
    <source>
        <dbReference type="SMART" id="SM00646"/>
    </source>
</evidence>